<dbReference type="InterPro" id="IPR036188">
    <property type="entry name" value="FAD/NAD-bd_sf"/>
</dbReference>
<dbReference type="InterPro" id="IPR027477">
    <property type="entry name" value="Succ_DH/fumarate_Rdtase_cat_sf"/>
</dbReference>
<keyword evidence="5" id="KW-1185">Reference proteome</keyword>
<evidence type="ECO:0000256" key="1">
    <source>
        <dbReference type="ARBA" id="ARBA00022630"/>
    </source>
</evidence>
<dbReference type="Gene3D" id="3.50.50.60">
    <property type="entry name" value="FAD/NAD(P)-binding domain"/>
    <property type="match status" value="2"/>
</dbReference>
<evidence type="ECO:0000313" key="4">
    <source>
        <dbReference type="EMBL" id="MEQ2427534.1"/>
    </source>
</evidence>
<keyword evidence="2" id="KW-0560">Oxidoreductase</keyword>
<accession>A0ABV1DB01</accession>
<proteinExistence type="predicted"/>
<reference evidence="4 5" key="1">
    <citation type="submission" date="2024-03" db="EMBL/GenBank/DDBJ databases">
        <title>Human intestinal bacterial collection.</title>
        <authorList>
            <person name="Pauvert C."/>
            <person name="Hitch T.C.A."/>
            <person name="Clavel T."/>
        </authorList>
    </citation>
    <scope>NUCLEOTIDE SEQUENCE [LARGE SCALE GENOMIC DNA]</scope>
    <source>
        <strain evidence="4 5">CLA-SR-H021</strain>
    </source>
</reference>
<feature type="domain" description="FAD-dependent oxidoreductase 2 FAD-binding" evidence="3">
    <location>
        <begin position="20"/>
        <end position="258"/>
    </location>
</feature>
<protein>
    <submittedName>
        <fullName evidence="4">FAD-binding protein</fullName>
    </submittedName>
</protein>
<name>A0ABV1DB01_9FIRM</name>
<sequence length="658" mass="73743">MKEGQYRYCDMDVKVRSYNTVIVGTGAAGYNAADRLYQFGQQDIAMVTENRLSGTSRNTGSDKQTYYKLSMSGCEPDSVAAMAQVFFDGQCVDGEHALCEAALSAQCFLRLVELGVPFPHNRYGEYVGYKTDHDPSCRATSVGPYTSRMMTECLERSVEQKGIKVYGHHQVLRILTDKGAVRGLMCLNRQTKEYELFCCKNIIFATGGPAGMYAGSAYPIGHYGAAGVAFEAGAVGKNLTEWQFGLASLKPRWNVSGTYMQVLPRIVSTDREGGNPREFLNDYFKDRGEMLSKLFLKGYQWPFDVRKVMEGSSIIDLLIYRETCLKGRRVYLDFRENPGGREIDYGQLSEEARDYLERAGACFGRPIERLLHMNAPAVSFYMDKGVDLKSEMLEIALCAQHNNGGLSVNGWWQTNIEGLFAAGEAAGTHGVYRPGGSALNAGQVGSTRAAQYIAVKGQGEAVTPEELFRCCGGEIDEMLALGVQALFAGGEITGSEPEADYLQELKERATERMSRVGAAIRNREDIHKTCEEIRRELSSFKDSIRILGREQLGPMFRLRETLICQYVYLSAMEDYIGHGGRSRGSALYTDKEGRLPDRTLPELFRFRLDEGTLRDAVQEVSYEKGVCSFRWRKVRPIPEKDDFFENVWRSYRSSKNIF</sequence>
<organism evidence="4 5">
    <name type="scientific">Enterocloster hominis</name>
    <name type="common">ex Hitch et al. 2024</name>
    <dbReference type="NCBI Taxonomy" id="1917870"/>
    <lineage>
        <taxon>Bacteria</taxon>
        <taxon>Bacillati</taxon>
        <taxon>Bacillota</taxon>
        <taxon>Clostridia</taxon>
        <taxon>Lachnospirales</taxon>
        <taxon>Lachnospiraceae</taxon>
        <taxon>Enterocloster</taxon>
    </lineage>
</organism>
<dbReference type="RefSeq" id="WP_008725108.1">
    <property type="nucleotide sequence ID" value="NZ_JBBMFM010000111.1"/>
</dbReference>
<dbReference type="EMBL" id="JBBMFM010000111">
    <property type="protein sequence ID" value="MEQ2427534.1"/>
    <property type="molecule type" value="Genomic_DNA"/>
</dbReference>
<comment type="caution">
    <text evidence="4">The sequence shown here is derived from an EMBL/GenBank/DDBJ whole genome shotgun (WGS) entry which is preliminary data.</text>
</comment>
<dbReference type="PANTHER" id="PTHR11632">
    <property type="entry name" value="SUCCINATE DEHYDROGENASE 2 FLAVOPROTEIN SUBUNIT"/>
    <property type="match status" value="1"/>
</dbReference>
<dbReference type="InterPro" id="IPR030664">
    <property type="entry name" value="SdhA/FrdA/AprA"/>
</dbReference>
<dbReference type="Proteomes" id="UP001454086">
    <property type="component" value="Unassembled WGS sequence"/>
</dbReference>
<gene>
    <name evidence="4" type="ORF">WMQ36_21450</name>
</gene>
<dbReference type="SUPFAM" id="SSF51905">
    <property type="entry name" value="FAD/NAD(P)-binding domain"/>
    <property type="match status" value="1"/>
</dbReference>
<dbReference type="PRINTS" id="PR00368">
    <property type="entry name" value="FADPNR"/>
</dbReference>
<dbReference type="InterPro" id="IPR003953">
    <property type="entry name" value="FAD-dep_OxRdtase_2_FAD-bd"/>
</dbReference>
<dbReference type="Pfam" id="PF00890">
    <property type="entry name" value="FAD_binding_2"/>
    <property type="match status" value="2"/>
</dbReference>
<evidence type="ECO:0000256" key="2">
    <source>
        <dbReference type="ARBA" id="ARBA00023002"/>
    </source>
</evidence>
<feature type="domain" description="FAD-dependent oxidoreductase 2 FAD-binding" evidence="3">
    <location>
        <begin position="386"/>
        <end position="439"/>
    </location>
</feature>
<dbReference type="Gene3D" id="3.90.700.10">
    <property type="entry name" value="Succinate dehydrogenase/fumarate reductase flavoprotein, catalytic domain"/>
    <property type="match status" value="1"/>
</dbReference>
<evidence type="ECO:0000313" key="5">
    <source>
        <dbReference type="Proteomes" id="UP001454086"/>
    </source>
</evidence>
<evidence type="ECO:0000259" key="3">
    <source>
        <dbReference type="Pfam" id="PF00890"/>
    </source>
</evidence>
<dbReference type="PANTHER" id="PTHR11632:SF51">
    <property type="entry name" value="SUCCINATE DEHYDROGENASE [UBIQUINONE] FLAVOPROTEIN SUBUNIT, MITOCHONDRIAL"/>
    <property type="match status" value="1"/>
</dbReference>
<keyword evidence="1" id="KW-0285">Flavoprotein</keyword>